<dbReference type="PANTHER" id="PTHR24050:SF28">
    <property type="entry name" value="UROMODULIN-LIKE"/>
    <property type="match status" value="1"/>
</dbReference>
<dbReference type="Gene3D" id="2.10.25.10">
    <property type="entry name" value="Laminin"/>
    <property type="match status" value="10"/>
</dbReference>
<dbReference type="CDD" id="cd00054">
    <property type="entry name" value="EGF_CA"/>
    <property type="match status" value="6"/>
</dbReference>
<keyword evidence="8" id="KW-0106">Calcium</keyword>
<dbReference type="PROSITE" id="PS01177">
    <property type="entry name" value="ANAPHYLATOXIN_1"/>
    <property type="match status" value="1"/>
</dbReference>
<keyword evidence="7" id="KW-0677">Repeat</keyword>
<dbReference type="PROSITE" id="PS50026">
    <property type="entry name" value="EGF_3"/>
    <property type="match status" value="5"/>
</dbReference>
<evidence type="ECO:0000256" key="7">
    <source>
        <dbReference type="ARBA" id="ARBA00022737"/>
    </source>
</evidence>
<dbReference type="InterPro" id="IPR055088">
    <property type="entry name" value="Fibulin_C"/>
</dbReference>
<proteinExistence type="inferred from homology"/>
<dbReference type="PROSITE" id="PS01186">
    <property type="entry name" value="EGF_2"/>
    <property type="match status" value="5"/>
</dbReference>
<dbReference type="FunFam" id="2.10.25.10:FF:000014">
    <property type="entry name" value="Latent-transforming growth factor beta-binding protein 3"/>
    <property type="match status" value="1"/>
</dbReference>
<dbReference type="InterPro" id="IPR001881">
    <property type="entry name" value="EGF-like_Ca-bd_dom"/>
</dbReference>
<dbReference type="InterPro" id="IPR000020">
    <property type="entry name" value="Anaphylatoxin/fibulin"/>
</dbReference>
<dbReference type="PROSITE" id="PS01178">
    <property type="entry name" value="ANAPHYLATOXIN_2"/>
    <property type="match status" value="1"/>
</dbReference>
<keyword evidence="3" id="KW-0964">Secreted</keyword>
<comment type="caution">
    <text evidence="11">Lacks conserved residue(s) required for the propagation of feature annotation.</text>
</comment>
<evidence type="ECO:0000259" key="13">
    <source>
        <dbReference type="PROSITE" id="PS50026"/>
    </source>
</evidence>
<feature type="domain" description="EGF-like" evidence="13">
    <location>
        <begin position="259"/>
        <end position="302"/>
    </location>
</feature>
<dbReference type="Proteomes" id="UP000046395">
    <property type="component" value="Unassembled WGS sequence"/>
</dbReference>
<dbReference type="InterPro" id="IPR000742">
    <property type="entry name" value="EGF"/>
</dbReference>
<dbReference type="FunFam" id="2.10.25.10:FF:000240">
    <property type="entry name" value="Vitamin K-dependent protein S"/>
    <property type="match status" value="1"/>
</dbReference>
<evidence type="ECO:0000313" key="14">
    <source>
        <dbReference type="Proteomes" id="UP000046395"/>
    </source>
</evidence>
<evidence type="ECO:0000259" key="12">
    <source>
        <dbReference type="PROSITE" id="PS01178"/>
    </source>
</evidence>
<evidence type="ECO:0000256" key="4">
    <source>
        <dbReference type="ARBA" id="ARBA00022530"/>
    </source>
</evidence>
<evidence type="ECO:0000256" key="11">
    <source>
        <dbReference type="PROSITE-ProRule" id="PRU00076"/>
    </source>
</evidence>
<dbReference type="InterPro" id="IPR018097">
    <property type="entry name" value="EGF_Ca-bd_CS"/>
</dbReference>
<evidence type="ECO:0000256" key="6">
    <source>
        <dbReference type="ARBA" id="ARBA00022729"/>
    </source>
</evidence>
<dbReference type="GO" id="GO:0005576">
    <property type="term" value="C:extracellular region"/>
    <property type="evidence" value="ECO:0007669"/>
    <property type="project" value="InterPro"/>
</dbReference>
<dbReference type="Pfam" id="PF07645">
    <property type="entry name" value="EGF_CA"/>
    <property type="match status" value="6"/>
</dbReference>
<keyword evidence="6" id="KW-0732">Signal</keyword>
<dbReference type="InterPro" id="IPR026823">
    <property type="entry name" value="cEGF"/>
</dbReference>
<dbReference type="SMART" id="SM00181">
    <property type="entry name" value="EGF"/>
    <property type="match status" value="10"/>
</dbReference>
<dbReference type="GO" id="GO:0005509">
    <property type="term" value="F:calcium ion binding"/>
    <property type="evidence" value="ECO:0007669"/>
    <property type="project" value="InterPro"/>
</dbReference>
<dbReference type="FunFam" id="2.10.25.10:FF:000005">
    <property type="entry name" value="Fibrillin 2"/>
    <property type="match status" value="2"/>
</dbReference>
<dbReference type="FunFam" id="2.10.25.10:FF:000010">
    <property type="entry name" value="Pro-epidermal growth factor"/>
    <property type="match status" value="1"/>
</dbReference>
<dbReference type="Pfam" id="PF22914">
    <property type="entry name" value="Fibulin_C"/>
    <property type="match status" value="2"/>
</dbReference>
<organism evidence="14 15">
    <name type="scientific">Trichuris muris</name>
    <name type="common">Mouse whipworm</name>
    <dbReference type="NCBI Taxonomy" id="70415"/>
    <lineage>
        <taxon>Eukaryota</taxon>
        <taxon>Metazoa</taxon>
        <taxon>Ecdysozoa</taxon>
        <taxon>Nematoda</taxon>
        <taxon>Enoplea</taxon>
        <taxon>Dorylaimia</taxon>
        <taxon>Trichinellida</taxon>
        <taxon>Trichuridae</taxon>
        <taxon>Trichuris</taxon>
    </lineage>
</organism>
<dbReference type="SMART" id="SM00179">
    <property type="entry name" value="EGF_CA"/>
    <property type="match status" value="9"/>
</dbReference>
<dbReference type="InterPro" id="IPR052235">
    <property type="entry name" value="Nephronectin_domain"/>
</dbReference>
<evidence type="ECO:0000256" key="5">
    <source>
        <dbReference type="ARBA" id="ARBA00022536"/>
    </source>
</evidence>
<dbReference type="InterPro" id="IPR049883">
    <property type="entry name" value="NOTCH1_EGF-like"/>
</dbReference>
<evidence type="ECO:0000256" key="10">
    <source>
        <dbReference type="ARBA" id="ARBA00023180"/>
    </source>
</evidence>
<keyword evidence="4" id="KW-0272">Extracellular matrix</keyword>
<comment type="similarity">
    <text evidence="2">Belongs to the fibulin family.</text>
</comment>
<dbReference type="PROSITE" id="PS00010">
    <property type="entry name" value="ASX_HYDROXYL"/>
    <property type="match status" value="5"/>
</dbReference>
<evidence type="ECO:0000256" key="9">
    <source>
        <dbReference type="ARBA" id="ARBA00023157"/>
    </source>
</evidence>
<dbReference type="InterPro" id="IPR009030">
    <property type="entry name" value="Growth_fac_rcpt_cys_sf"/>
</dbReference>
<evidence type="ECO:0000256" key="8">
    <source>
        <dbReference type="ARBA" id="ARBA00022837"/>
    </source>
</evidence>
<evidence type="ECO:0000256" key="3">
    <source>
        <dbReference type="ARBA" id="ARBA00022525"/>
    </source>
</evidence>
<accession>A0A5S6R2B7</accession>
<dbReference type="AlphaFoldDB" id="A0A5S6R2B7"/>
<protein>
    <submittedName>
        <fullName evidence="15">Fibulin-1</fullName>
    </submittedName>
</protein>
<keyword evidence="5 11" id="KW-0245">EGF-like domain</keyword>
<evidence type="ECO:0000313" key="15">
    <source>
        <dbReference type="WBParaSite" id="TMUE_3000013459.1"/>
    </source>
</evidence>
<dbReference type="Pfam" id="PF12662">
    <property type="entry name" value="cEGF"/>
    <property type="match status" value="2"/>
</dbReference>
<evidence type="ECO:0000256" key="1">
    <source>
        <dbReference type="ARBA" id="ARBA00004498"/>
    </source>
</evidence>
<feature type="domain" description="EGF-like" evidence="13">
    <location>
        <begin position="461"/>
        <end position="503"/>
    </location>
</feature>
<feature type="domain" description="EGF-like" evidence="13">
    <location>
        <begin position="587"/>
        <end position="631"/>
    </location>
</feature>
<dbReference type="WBParaSite" id="TMUE_3000013459.1">
    <property type="protein sequence ID" value="TMUE_3000013459.1"/>
    <property type="gene ID" value="WBGene00286382"/>
</dbReference>
<dbReference type="STRING" id="70415.A0A5S6R2B7"/>
<comment type="subcellular location">
    <subcellularLocation>
        <location evidence="1">Secreted</location>
        <location evidence="1">Extracellular space</location>
        <location evidence="1">Extracellular matrix</location>
    </subcellularLocation>
</comment>
<feature type="domain" description="Anaphylatoxin-like" evidence="12">
    <location>
        <begin position="154"/>
        <end position="186"/>
    </location>
</feature>
<dbReference type="SUPFAM" id="SSF57184">
    <property type="entry name" value="Growth factor receptor domain"/>
    <property type="match status" value="4"/>
</dbReference>
<dbReference type="FunFam" id="2.10.25.10:FF:000139">
    <property type="entry name" value="Fibulin-1"/>
    <property type="match status" value="1"/>
</dbReference>
<name>A0A5S6R2B7_TRIMR</name>
<sequence length="942" mass="103961">MLRSQAIRGGRGSNNRCCVCLLLLLRPWVPEDASRENLPTCAGTSWLHVNLLPMRLATFGALLFCLWSVHAVAATKGNNVGACCLNGRKVYASRKECLFAGSSDIACARITTVCCLTALYETKCDEGKSVALTEESCEGLDAPGREHAKECCHCCLLGREALKRDERCTPPSHLGRRCKQAFISCCGDVGDLGGSDDNHLRSFSATTTTDSNYEYSANGRCSENQNLCEQICDDSNPAAVRCSCRNGFRLNPDGRTCTDIDECQEDVSPCDPTTQLCENTPGSYRCDCLNGFSWNATVGLCLDIDECLLYRDDCIVGQRCINTIGSWRCIRTLSCGTGYYLDSETDTCLDIDECGLGTHNCGPGYTCRNTHGSFRCERRLCPTGQQWDSEQRSCVASVTCSPGFHLTSDGTCQDMNECHLPDACPPGQRCQNTQGSYYCEDLDNPCPSGYERSNAGDRCVDIDECSRGMHSCPEPDLCENTPGGYHCRCPVGYRYNPSTKQCEDVDECQSPHACLHHSSCENTIGSFRCVCQPGYQLAEHGRSCVDIDECRRSMANCHQRCINTPGSYQCACDRGYTLGVDGTTCLDIDECALYKFQGSGLCAGQCINTPGSFECRCPHGFQLGRDGRTCEDVDECTNGMCSGNDEICINMYGSYKCQQIVCPPNYVKDVRFKNRCNRSSQTCSPFDHQCIHAPVSLLYNFISLPSDVNFQDFGLSALPLITLKGPTNGDTSVQYELQLLETRLGRHGIRPASRASFAVQKMSGPNSAVLNLVEPLQGPQDVLLDLIMHFHHAGNFGGRSTAKIFIFVSEFKETDFKGALVREGYACRKSCYPLDISCLANMTASISYQFISLPSVEFIKSPLEIGRVYPESRTPRPYFVKYEIDYPSRSYFALEQRDNVGVLFMHTPLPKGSEYVIFLNMDTYSASHVQFAANIAFVTIFN</sequence>
<feature type="domain" description="EGF-like" evidence="13">
    <location>
        <begin position="504"/>
        <end position="545"/>
    </location>
</feature>
<reference evidence="15" key="1">
    <citation type="submission" date="2019-12" db="UniProtKB">
        <authorList>
            <consortium name="WormBaseParasite"/>
        </authorList>
    </citation>
    <scope>IDENTIFICATION</scope>
</reference>
<evidence type="ECO:0000256" key="2">
    <source>
        <dbReference type="ARBA" id="ARBA00006127"/>
    </source>
</evidence>
<keyword evidence="10" id="KW-0325">Glycoprotein</keyword>
<dbReference type="InterPro" id="IPR000152">
    <property type="entry name" value="EGF-type_Asp/Asn_hydroxyl_site"/>
</dbReference>
<dbReference type="PANTHER" id="PTHR24050">
    <property type="entry name" value="PA14 DOMAIN-CONTAINING PROTEIN"/>
    <property type="match status" value="1"/>
</dbReference>
<keyword evidence="14" id="KW-1185">Reference proteome</keyword>
<dbReference type="PROSITE" id="PS01187">
    <property type="entry name" value="EGF_CA"/>
    <property type="match status" value="2"/>
</dbReference>
<keyword evidence="9" id="KW-1015">Disulfide bond</keyword>
<feature type="domain" description="EGF-like" evidence="13">
    <location>
        <begin position="546"/>
        <end position="586"/>
    </location>
</feature>